<proteinExistence type="predicted"/>
<organism evidence="2 3">
    <name type="scientific">Sphingomonas jinjuensis</name>
    <dbReference type="NCBI Taxonomy" id="535907"/>
    <lineage>
        <taxon>Bacteria</taxon>
        <taxon>Pseudomonadati</taxon>
        <taxon>Pseudomonadota</taxon>
        <taxon>Alphaproteobacteria</taxon>
        <taxon>Sphingomonadales</taxon>
        <taxon>Sphingomonadaceae</taxon>
        <taxon>Sphingomonas</taxon>
    </lineage>
</organism>
<dbReference type="InterPro" id="IPR001387">
    <property type="entry name" value="Cro/C1-type_HTH"/>
</dbReference>
<evidence type="ECO:0000313" key="2">
    <source>
        <dbReference type="EMBL" id="MBB4152882.1"/>
    </source>
</evidence>
<dbReference type="Pfam" id="PF01381">
    <property type="entry name" value="HTH_3"/>
    <property type="match status" value="1"/>
</dbReference>
<dbReference type="Gene3D" id="1.10.260.40">
    <property type="entry name" value="lambda repressor-like DNA-binding domains"/>
    <property type="match status" value="1"/>
</dbReference>
<dbReference type="AlphaFoldDB" id="A0A840F8F2"/>
<gene>
    <name evidence="2" type="ORF">GGQ80_000770</name>
</gene>
<keyword evidence="3" id="KW-1185">Reference proteome</keyword>
<dbReference type="InterPro" id="IPR010982">
    <property type="entry name" value="Lambda_DNA-bd_dom_sf"/>
</dbReference>
<reference evidence="2 3" key="1">
    <citation type="submission" date="2020-08" db="EMBL/GenBank/DDBJ databases">
        <title>Genomic Encyclopedia of Type Strains, Phase IV (KMG-IV): sequencing the most valuable type-strain genomes for metagenomic binning, comparative biology and taxonomic classification.</title>
        <authorList>
            <person name="Goeker M."/>
        </authorList>
    </citation>
    <scope>NUCLEOTIDE SEQUENCE [LARGE SCALE GENOMIC DNA]</scope>
    <source>
        <strain evidence="2 3">YC6723</strain>
    </source>
</reference>
<comment type="caution">
    <text evidence="2">The sequence shown here is derived from an EMBL/GenBank/DDBJ whole genome shotgun (WGS) entry which is preliminary data.</text>
</comment>
<dbReference type="GO" id="GO:0003677">
    <property type="term" value="F:DNA binding"/>
    <property type="evidence" value="ECO:0007669"/>
    <property type="project" value="InterPro"/>
</dbReference>
<sequence>MDADELKRRRNALGLTQAAFAERLGVHRDTINALERSARPITEQMALAIAALRPMPLDAKPKSENDLERVIETALIDAGIRYVGDRDGQNPSALDFRLLDFDVEIEVKRFYTARTGEQMARASNVIAVQGEKAVRFLAAAIRSGDFLDLAAAHPRPATTR</sequence>
<dbReference type="SUPFAM" id="SSF47413">
    <property type="entry name" value="lambda repressor-like DNA-binding domains"/>
    <property type="match status" value="1"/>
</dbReference>
<name>A0A840F8F2_9SPHN</name>
<evidence type="ECO:0000259" key="1">
    <source>
        <dbReference type="PROSITE" id="PS50943"/>
    </source>
</evidence>
<accession>A0A840F8F2</accession>
<dbReference type="EMBL" id="JACIEV010000002">
    <property type="protein sequence ID" value="MBB4152882.1"/>
    <property type="molecule type" value="Genomic_DNA"/>
</dbReference>
<feature type="domain" description="HTH cro/C1-type" evidence="1">
    <location>
        <begin position="6"/>
        <end position="60"/>
    </location>
</feature>
<evidence type="ECO:0000313" key="3">
    <source>
        <dbReference type="Proteomes" id="UP000529795"/>
    </source>
</evidence>
<protein>
    <submittedName>
        <fullName evidence="2">Transcriptional regulator with XRE-family HTH domain</fullName>
    </submittedName>
</protein>
<dbReference type="PROSITE" id="PS50943">
    <property type="entry name" value="HTH_CROC1"/>
    <property type="match status" value="1"/>
</dbReference>
<dbReference type="CDD" id="cd00093">
    <property type="entry name" value="HTH_XRE"/>
    <property type="match status" value="1"/>
</dbReference>
<dbReference type="SMART" id="SM00530">
    <property type="entry name" value="HTH_XRE"/>
    <property type="match status" value="1"/>
</dbReference>
<dbReference type="Proteomes" id="UP000529795">
    <property type="component" value="Unassembled WGS sequence"/>
</dbReference>
<dbReference type="RefSeq" id="WP_183982578.1">
    <property type="nucleotide sequence ID" value="NZ_JACIEV010000002.1"/>
</dbReference>